<evidence type="ECO:0000313" key="3">
    <source>
        <dbReference type="Proteomes" id="UP000186040"/>
    </source>
</evidence>
<dbReference type="SUPFAM" id="SSF50475">
    <property type="entry name" value="FMN-binding split barrel"/>
    <property type="match status" value="1"/>
</dbReference>
<reference evidence="2 3" key="1">
    <citation type="submission" date="2016-10" db="EMBL/GenBank/DDBJ databases">
        <title>The Draft Genome Sequence of Actinokineospora bangkokensis 44EHWT reveals the biosynthetic pathway of antifungal compounds Thailandins with unusual extender unit butylmalonyl-CoA.</title>
        <authorList>
            <person name="Greule A."/>
            <person name="Intra B."/>
            <person name="Flemming S."/>
            <person name="Rommel M.G."/>
            <person name="Panbangred W."/>
            <person name="Bechthold A."/>
        </authorList>
    </citation>
    <scope>NUCLEOTIDE SEQUENCE [LARGE SCALE GENOMIC DNA]</scope>
    <source>
        <strain evidence="2 3">44EHW</strain>
    </source>
</reference>
<dbReference type="Pfam" id="PF01243">
    <property type="entry name" value="PNPOx_N"/>
    <property type="match status" value="1"/>
</dbReference>
<accession>A0A1Q9LNM7</accession>
<organism evidence="2 3">
    <name type="scientific">Actinokineospora bangkokensis</name>
    <dbReference type="NCBI Taxonomy" id="1193682"/>
    <lineage>
        <taxon>Bacteria</taxon>
        <taxon>Bacillati</taxon>
        <taxon>Actinomycetota</taxon>
        <taxon>Actinomycetes</taxon>
        <taxon>Pseudonocardiales</taxon>
        <taxon>Pseudonocardiaceae</taxon>
        <taxon>Actinokineospora</taxon>
    </lineage>
</organism>
<dbReference type="EMBL" id="MKQR01000009">
    <property type="protein sequence ID" value="OLR93656.1"/>
    <property type="molecule type" value="Genomic_DNA"/>
</dbReference>
<dbReference type="RefSeq" id="WP_075974554.1">
    <property type="nucleotide sequence ID" value="NZ_MKQR01000009.1"/>
</dbReference>
<sequence>MTTTEHRVPEVEAAVRDTLAAHKSLYLATAGSSGPWAGGVYFAEVDPFTLAVVLEERGRTLAAVRENPQVAVVVSTGSPAQPFLQARAEAEVVTGERDADVRARLLAKVPECAPFLGFPIAAVHLSVRAWRITDLDRGWLPGRELAAVTDPR</sequence>
<dbReference type="Gene3D" id="2.30.110.10">
    <property type="entry name" value="Electron Transport, Fmn-binding Protein, Chain A"/>
    <property type="match status" value="1"/>
</dbReference>
<feature type="domain" description="Pyridoxamine 5'-phosphate oxidase N-terminal" evidence="1">
    <location>
        <begin position="12"/>
        <end position="105"/>
    </location>
</feature>
<proteinExistence type="predicted"/>
<evidence type="ECO:0000259" key="1">
    <source>
        <dbReference type="Pfam" id="PF01243"/>
    </source>
</evidence>
<name>A0A1Q9LNM7_9PSEU</name>
<dbReference type="AlphaFoldDB" id="A0A1Q9LNM7"/>
<keyword evidence="3" id="KW-1185">Reference proteome</keyword>
<comment type="caution">
    <text evidence="2">The sequence shown here is derived from an EMBL/GenBank/DDBJ whole genome shotgun (WGS) entry which is preliminary data.</text>
</comment>
<dbReference type="InterPro" id="IPR011576">
    <property type="entry name" value="Pyridox_Oxase_N"/>
</dbReference>
<dbReference type="InterPro" id="IPR012349">
    <property type="entry name" value="Split_barrel_FMN-bd"/>
</dbReference>
<protein>
    <recommendedName>
        <fullName evidence="1">Pyridoxamine 5'-phosphate oxidase N-terminal domain-containing protein</fullName>
    </recommendedName>
</protein>
<gene>
    <name evidence="2" type="ORF">BJP25_15420</name>
</gene>
<dbReference type="OrthoDB" id="4542393at2"/>
<evidence type="ECO:0000313" key="2">
    <source>
        <dbReference type="EMBL" id="OLR93656.1"/>
    </source>
</evidence>
<dbReference type="Proteomes" id="UP000186040">
    <property type="component" value="Unassembled WGS sequence"/>
</dbReference>